<accession>A0AAW1RCV8</accession>
<evidence type="ECO:0000259" key="2">
    <source>
        <dbReference type="Pfam" id="PF01764"/>
    </source>
</evidence>
<proteinExistence type="predicted"/>
<reference evidence="3 4" key="1">
    <citation type="journal article" date="2024" name="Nat. Commun.">
        <title>Phylogenomics reveals the evolutionary origins of lichenization in chlorophyte algae.</title>
        <authorList>
            <person name="Puginier C."/>
            <person name="Libourel C."/>
            <person name="Otte J."/>
            <person name="Skaloud P."/>
            <person name="Haon M."/>
            <person name="Grisel S."/>
            <person name="Petersen M."/>
            <person name="Berrin J.G."/>
            <person name="Delaux P.M."/>
            <person name="Dal Grande F."/>
            <person name="Keller J."/>
        </authorList>
    </citation>
    <scope>NUCLEOTIDE SEQUENCE [LARGE SCALE GENOMIC DNA]</scope>
    <source>
        <strain evidence="3 4">SAG 245.80</strain>
    </source>
</reference>
<name>A0AAW1RCV8_9CHLO</name>
<dbReference type="GO" id="GO:0006629">
    <property type="term" value="P:lipid metabolic process"/>
    <property type="evidence" value="ECO:0007669"/>
    <property type="project" value="InterPro"/>
</dbReference>
<dbReference type="Gene3D" id="3.40.50.1820">
    <property type="entry name" value="alpha/beta hydrolase"/>
    <property type="match status" value="1"/>
</dbReference>
<evidence type="ECO:0000256" key="1">
    <source>
        <dbReference type="PROSITE-ProRule" id="PRU00221"/>
    </source>
</evidence>
<dbReference type="InterPro" id="IPR001680">
    <property type="entry name" value="WD40_rpt"/>
</dbReference>
<feature type="repeat" description="WD" evidence="1">
    <location>
        <begin position="249"/>
        <end position="291"/>
    </location>
</feature>
<dbReference type="InterPro" id="IPR029058">
    <property type="entry name" value="AB_hydrolase_fold"/>
</dbReference>
<dbReference type="Proteomes" id="UP001445335">
    <property type="component" value="Unassembled WGS sequence"/>
</dbReference>
<gene>
    <name evidence="3" type="ORF">WJX81_001243</name>
</gene>
<dbReference type="SUPFAM" id="SSF50978">
    <property type="entry name" value="WD40 repeat-like"/>
    <property type="match status" value="1"/>
</dbReference>
<dbReference type="InterPro" id="IPR036322">
    <property type="entry name" value="WD40_repeat_dom_sf"/>
</dbReference>
<protein>
    <recommendedName>
        <fullName evidence="2">Fungal lipase-type domain-containing protein</fullName>
    </recommendedName>
</protein>
<dbReference type="SUPFAM" id="SSF53474">
    <property type="entry name" value="alpha/beta-Hydrolases"/>
    <property type="match status" value="1"/>
</dbReference>
<dbReference type="InterPro" id="IPR043367">
    <property type="entry name" value="PLIP1/2/3"/>
</dbReference>
<evidence type="ECO:0000313" key="4">
    <source>
        <dbReference type="Proteomes" id="UP001445335"/>
    </source>
</evidence>
<dbReference type="PROSITE" id="PS50082">
    <property type="entry name" value="WD_REPEATS_2"/>
    <property type="match status" value="1"/>
</dbReference>
<dbReference type="AlphaFoldDB" id="A0AAW1RCV8"/>
<dbReference type="PANTHER" id="PTHR46483:SF4">
    <property type="entry name" value="PHOSPHOLIPASE A1 PLIP2, CHLOROPLASTIC"/>
    <property type="match status" value="1"/>
</dbReference>
<dbReference type="PANTHER" id="PTHR46483">
    <property type="entry name" value="PHOSPHOLIPASE A1 PLIP2, CHLOROPLASTIC"/>
    <property type="match status" value="1"/>
</dbReference>
<evidence type="ECO:0000313" key="3">
    <source>
        <dbReference type="EMBL" id="KAK9831400.1"/>
    </source>
</evidence>
<dbReference type="CDD" id="cd00519">
    <property type="entry name" value="Lipase_3"/>
    <property type="match status" value="1"/>
</dbReference>
<keyword evidence="4" id="KW-1185">Reference proteome</keyword>
<dbReference type="Pfam" id="PF01764">
    <property type="entry name" value="Lipase_3"/>
    <property type="match status" value="1"/>
</dbReference>
<sequence>MAAGTVDFVFEKAPEPVLHVEREYSKVATAEQCPNSNFLKGVKWSPDGACLLTASDDCWLRVFDLPADALERPSLEVGCAGGDGASASSDAGDPADSAAPALRVFEGETVYDYAWYPGMHASDPSSCVFASTSRAHPLRLWDAVTGGVRGSYRAYDAVDEVVAATSVAFSACGGRLLAGYNRCMRIWDVARPGRDYREIVTHRRRQDGLSGIVSCLAPNPDRSGLLAAGSYSGAAALFDENSGELLFLLAGHVGGVTQVAFSRDGNYLYTGARRDPDILCWDVRAASGVVYRLPRASGTTNQRIAFDIEPCGRHLVTGGENGCMRVFDLATGEPKASFPAAGDTLNGAHFHPSLPLLATASGHRRYPLAPSDSDSDAENGKPAFAGHGAQNALLVWRFQPETQRAADVVADAVEQAAAVDAAETKAKIKAPPADIRRYLKATGLIELRYIRKLSSLCAQTYYIKKLTEHSVLRRYKLKLVTTSLECAHVTADVPRTPAEAINEADAMATCPLQVEAASSEGASPDEGDAALTIEAEPQKTDLAAKDAKGPSPADLVAGRLAAAASAAAAAAAPLANNLSSVAAAAAGTVPMKAVTSQLQTAAAAGHSTAVATLATVTAAMQSTWDPERGKKAARANPTEWYVVDDAATTTRFFIIQGSDTLDHWRVNLTFDPVAFEDPSLGVKVHRGVYETAQVLYRRFLPLVQEHVAASPFAKVVFTGHSLGGSLGTLLMLMFLRRGILPPVALSPSYTFGAPAVFCEGTEPGMCGLNGQSGPTLLERLGLPSSAVRNVVMHNDIVPRAFACDYTLVANLLAHVGEGFRGHACLQNPNGRKVMYYFLGRVIVLQPDPEVSFVRGEPGHVMLPLGPGLYTLAEPSLLAAAASAAAGQLPAPPAVPMGAFTPMGANNISPKPAAVGRRDGAAAPSAASAAANPAGADSPVAVPAALGPPAPSLLDAVMELLDYPHPLETLREPASYGDEGTISRYHNPDNYTKALGTVEG</sequence>
<dbReference type="InterPro" id="IPR015943">
    <property type="entry name" value="WD40/YVTN_repeat-like_dom_sf"/>
</dbReference>
<dbReference type="InterPro" id="IPR002921">
    <property type="entry name" value="Fungal_lipase-type"/>
</dbReference>
<comment type="caution">
    <text evidence="3">The sequence shown here is derived from an EMBL/GenBank/DDBJ whole genome shotgun (WGS) entry which is preliminary data.</text>
</comment>
<dbReference type="EMBL" id="JALJOU010000046">
    <property type="protein sequence ID" value="KAK9831400.1"/>
    <property type="molecule type" value="Genomic_DNA"/>
</dbReference>
<dbReference type="Pfam" id="PF00400">
    <property type="entry name" value="WD40"/>
    <property type="match status" value="2"/>
</dbReference>
<dbReference type="GO" id="GO:0008970">
    <property type="term" value="F:phospholipase A1 activity"/>
    <property type="evidence" value="ECO:0007669"/>
    <property type="project" value="InterPro"/>
</dbReference>
<keyword evidence="1" id="KW-0853">WD repeat</keyword>
<dbReference type="SMART" id="SM00320">
    <property type="entry name" value="WD40"/>
    <property type="match status" value="6"/>
</dbReference>
<organism evidence="3 4">
    <name type="scientific">Elliptochloris bilobata</name>
    <dbReference type="NCBI Taxonomy" id="381761"/>
    <lineage>
        <taxon>Eukaryota</taxon>
        <taxon>Viridiplantae</taxon>
        <taxon>Chlorophyta</taxon>
        <taxon>core chlorophytes</taxon>
        <taxon>Trebouxiophyceae</taxon>
        <taxon>Trebouxiophyceae incertae sedis</taxon>
        <taxon>Elliptochloris clade</taxon>
        <taxon>Elliptochloris</taxon>
    </lineage>
</organism>
<feature type="domain" description="Fungal lipase-type" evidence="2">
    <location>
        <begin position="653"/>
        <end position="804"/>
    </location>
</feature>
<dbReference type="Gene3D" id="2.130.10.10">
    <property type="entry name" value="YVTN repeat-like/Quinoprotein amine dehydrogenase"/>
    <property type="match status" value="2"/>
</dbReference>